<protein>
    <recommendedName>
        <fullName evidence="3">thiol oxidase</fullName>
        <ecNumber evidence="3">1.8.3.2</ecNumber>
    </recommendedName>
</protein>
<evidence type="ECO:0000256" key="7">
    <source>
        <dbReference type="ARBA" id="ARBA00023128"/>
    </source>
</evidence>
<dbReference type="FunFam" id="1.20.120.310:FF:000003">
    <property type="entry name" value="Sulfhydryl oxidase"/>
    <property type="match status" value="1"/>
</dbReference>
<accession>A0A8J5QI65</accession>
<sequence>MSATMTTVVEPSKAGDRTETHAKPEIGLTGRKIVYDKDGKPCRTCNTLLDFQFATGKAPIANKKAEEPSSSTTATTTTTTNTTQQHKPKMGGYAKDDPPDVAVLGRSTWTLLHSIAATYPETPSNKQQQDMKQFINLFSGIYPCWFCAEDFQKYIKKNEPKVANQDQLGKWFCEAHNDVNIKLGKPKFNCDLWKKRWKDGWDDEE</sequence>
<keyword evidence="12" id="KW-1185">Reference proteome</keyword>
<evidence type="ECO:0000256" key="9">
    <source>
        <dbReference type="SAM" id="MobiDB-lite"/>
    </source>
</evidence>
<feature type="compositionally biased region" description="Low complexity" evidence="9">
    <location>
        <begin position="69"/>
        <end position="83"/>
    </location>
</feature>
<dbReference type="PANTHER" id="PTHR12645">
    <property type="entry name" value="ALR/ERV"/>
    <property type="match status" value="1"/>
</dbReference>
<evidence type="ECO:0000313" key="12">
    <source>
        <dbReference type="Proteomes" id="UP000694255"/>
    </source>
</evidence>
<evidence type="ECO:0000256" key="1">
    <source>
        <dbReference type="ARBA" id="ARBA00001974"/>
    </source>
</evidence>
<dbReference type="PROSITE" id="PS51324">
    <property type="entry name" value="ERV_ALR"/>
    <property type="match status" value="1"/>
</dbReference>
<evidence type="ECO:0000256" key="5">
    <source>
        <dbReference type="ARBA" id="ARBA00022827"/>
    </source>
</evidence>
<dbReference type="RefSeq" id="XP_049263679.1">
    <property type="nucleotide sequence ID" value="XM_049406800.1"/>
</dbReference>
<comment type="subcellular location">
    <subcellularLocation>
        <location evidence="2">Mitochondrion intermembrane space</location>
    </subcellularLocation>
</comment>
<dbReference type="OrthoDB" id="17199at2759"/>
<comment type="cofactor">
    <cofactor evidence="1">
        <name>FAD</name>
        <dbReference type="ChEBI" id="CHEBI:57692"/>
    </cofactor>
</comment>
<dbReference type="GO" id="GO:0005758">
    <property type="term" value="C:mitochondrial intermembrane space"/>
    <property type="evidence" value="ECO:0007669"/>
    <property type="project" value="UniProtKB-SubCell"/>
</dbReference>
<keyword evidence="5" id="KW-0274">FAD</keyword>
<feature type="region of interest" description="Disordered" evidence="9">
    <location>
        <begin position="1"/>
        <end position="24"/>
    </location>
</feature>
<dbReference type="EC" id="1.8.3.2" evidence="3"/>
<feature type="domain" description="ERV/ALR sulfhydryl oxidase" evidence="10">
    <location>
        <begin position="97"/>
        <end position="197"/>
    </location>
</feature>
<comment type="caution">
    <text evidence="11">The sequence shown here is derived from an EMBL/GenBank/DDBJ whole genome shotgun (WGS) entry which is preliminary data.</text>
</comment>
<dbReference type="AlphaFoldDB" id="A0A8J5QI65"/>
<evidence type="ECO:0000256" key="8">
    <source>
        <dbReference type="ARBA" id="ARBA00023157"/>
    </source>
</evidence>
<gene>
    <name evidence="11" type="ORF">J8A68_002994</name>
</gene>
<dbReference type="Proteomes" id="UP000694255">
    <property type="component" value="Unassembled WGS sequence"/>
</dbReference>
<dbReference type="InterPro" id="IPR017905">
    <property type="entry name" value="ERV/ALR_sulphydryl_oxidase"/>
</dbReference>
<evidence type="ECO:0000256" key="6">
    <source>
        <dbReference type="ARBA" id="ARBA00023002"/>
    </source>
</evidence>
<keyword evidence="7" id="KW-0496">Mitochondrion</keyword>
<dbReference type="InterPro" id="IPR039799">
    <property type="entry name" value="ALR/ERV"/>
</dbReference>
<evidence type="ECO:0000256" key="3">
    <source>
        <dbReference type="ARBA" id="ARBA00012512"/>
    </source>
</evidence>
<evidence type="ECO:0000259" key="10">
    <source>
        <dbReference type="PROSITE" id="PS51324"/>
    </source>
</evidence>
<keyword evidence="6" id="KW-0560">Oxidoreductase</keyword>
<evidence type="ECO:0000313" key="11">
    <source>
        <dbReference type="EMBL" id="KAG7663447.1"/>
    </source>
</evidence>
<keyword evidence="4" id="KW-0285">Flavoprotein</keyword>
<dbReference type="EMBL" id="JAGSYN010000137">
    <property type="protein sequence ID" value="KAG7663447.1"/>
    <property type="molecule type" value="Genomic_DNA"/>
</dbReference>
<dbReference type="Pfam" id="PF04777">
    <property type="entry name" value="Evr1_Alr"/>
    <property type="match status" value="1"/>
</dbReference>
<dbReference type="PANTHER" id="PTHR12645:SF0">
    <property type="entry name" value="FAD-LINKED SULFHYDRYL OXIDASE ALR"/>
    <property type="match status" value="1"/>
</dbReference>
<proteinExistence type="predicted"/>
<dbReference type="GO" id="GO:0016971">
    <property type="term" value="F:flavin-dependent sulfhydryl oxidase activity"/>
    <property type="evidence" value="ECO:0007669"/>
    <property type="project" value="InterPro"/>
</dbReference>
<dbReference type="GO" id="GO:0050660">
    <property type="term" value="F:flavin adenine dinucleotide binding"/>
    <property type="evidence" value="ECO:0007669"/>
    <property type="project" value="TreeGrafter"/>
</dbReference>
<name>A0A8J5QI65_9ASCO</name>
<organism evidence="11 12">
    <name type="scientific">[Candida] subhashii</name>
    <dbReference type="NCBI Taxonomy" id="561895"/>
    <lineage>
        <taxon>Eukaryota</taxon>
        <taxon>Fungi</taxon>
        <taxon>Dikarya</taxon>
        <taxon>Ascomycota</taxon>
        <taxon>Saccharomycotina</taxon>
        <taxon>Pichiomycetes</taxon>
        <taxon>Debaryomycetaceae</taxon>
        <taxon>Spathaspora</taxon>
    </lineage>
</organism>
<evidence type="ECO:0000256" key="2">
    <source>
        <dbReference type="ARBA" id="ARBA00004569"/>
    </source>
</evidence>
<keyword evidence="8" id="KW-1015">Disulfide bond</keyword>
<feature type="compositionally biased region" description="Basic and acidic residues" evidence="9">
    <location>
        <begin position="13"/>
        <end position="24"/>
    </location>
</feature>
<dbReference type="GeneID" id="73469795"/>
<feature type="region of interest" description="Disordered" evidence="9">
    <location>
        <begin position="60"/>
        <end position="98"/>
    </location>
</feature>
<reference evidence="11 12" key="1">
    <citation type="journal article" date="2021" name="DNA Res.">
        <title>Genome analysis of Candida subhashii reveals its hybrid nature and dual mitochondrial genome conformations.</title>
        <authorList>
            <person name="Mixao V."/>
            <person name="Hegedusova E."/>
            <person name="Saus E."/>
            <person name="Pryszcz L.P."/>
            <person name="Cillingova A."/>
            <person name="Nosek J."/>
            <person name="Gabaldon T."/>
        </authorList>
    </citation>
    <scope>NUCLEOTIDE SEQUENCE [LARGE SCALE GENOMIC DNA]</scope>
    <source>
        <strain evidence="11 12">CBS 10753</strain>
    </source>
</reference>
<evidence type="ECO:0000256" key="4">
    <source>
        <dbReference type="ARBA" id="ARBA00022630"/>
    </source>
</evidence>